<dbReference type="InterPro" id="IPR001138">
    <property type="entry name" value="Zn2Cys6_DnaBD"/>
</dbReference>
<dbReference type="GeneID" id="9230089"/>
<evidence type="ECO:0000313" key="6">
    <source>
        <dbReference type="EMBL" id="EEQ31891.1"/>
    </source>
</evidence>
<dbReference type="GO" id="GO:0003677">
    <property type="term" value="F:DNA binding"/>
    <property type="evidence" value="ECO:0007669"/>
    <property type="project" value="UniProtKB-KW"/>
</dbReference>
<evidence type="ECO:0000259" key="5">
    <source>
        <dbReference type="PROSITE" id="PS50048"/>
    </source>
</evidence>
<dbReference type="SUPFAM" id="SSF57701">
    <property type="entry name" value="Zn2/Cys6 DNA-binding domain"/>
    <property type="match status" value="1"/>
</dbReference>
<keyword evidence="1" id="KW-0805">Transcription regulation</keyword>
<dbReference type="PROSITE" id="PS00463">
    <property type="entry name" value="ZN2_CY6_FUNGAL_1"/>
    <property type="match status" value="1"/>
</dbReference>
<feature type="domain" description="Zn(2)-C6 fungal-type" evidence="5">
    <location>
        <begin position="9"/>
        <end position="37"/>
    </location>
</feature>
<dbReference type="Pfam" id="PF00172">
    <property type="entry name" value="Zn_clus"/>
    <property type="match status" value="1"/>
</dbReference>
<reference evidence="7" key="1">
    <citation type="journal article" date="2012" name="MBio">
        <title>Comparative genome analysis of Trichophyton rubrum and related dermatophytes reveals candidate genes involved in infection.</title>
        <authorList>
            <person name="Martinez D.A."/>
            <person name="Oliver B.G."/>
            <person name="Graeser Y."/>
            <person name="Goldberg J.M."/>
            <person name="Li W."/>
            <person name="Martinez-Rossi N.M."/>
            <person name="Monod M."/>
            <person name="Shelest E."/>
            <person name="Barton R.C."/>
            <person name="Birch E."/>
            <person name="Brakhage A.A."/>
            <person name="Chen Z."/>
            <person name="Gurr S.J."/>
            <person name="Heiman D."/>
            <person name="Heitman J."/>
            <person name="Kosti I."/>
            <person name="Rossi A."/>
            <person name="Saif S."/>
            <person name="Samalova M."/>
            <person name="Saunders C.W."/>
            <person name="Shea T."/>
            <person name="Summerbell R.C."/>
            <person name="Xu J."/>
            <person name="Young S."/>
            <person name="Zeng Q."/>
            <person name="Birren B.W."/>
            <person name="Cuomo C.A."/>
            <person name="White T.C."/>
        </authorList>
    </citation>
    <scope>NUCLEOTIDE SEQUENCE [LARGE SCALE GENOMIC DNA]</scope>
    <source>
        <strain evidence="7">ATCC MYA-4605 / CBS 113480</strain>
    </source>
</reference>
<dbReference type="eggNOG" id="ENOG502SMME">
    <property type="taxonomic scope" value="Eukaryota"/>
</dbReference>
<keyword evidence="2" id="KW-0238">DNA-binding</keyword>
<keyword evidence="4" id="KW-0539">Nucleus</keyword>
<dbReference type="InterPro" id="IPR036864">
    <property type="entry name" value="Zn2-C6_fun-type_DNA-bd_sf"/>
</dbReference>
<organism evidence="6 7">
    <name type="scientific">Arthroderma otae (strain ATCC MYA-4605 / CBS 113480)</name>
    <name type="common">Microsporum canis</name>
    <dbReference type="NCBI Taxonomy" id="554155"/>
    <lineage>
        <taxon>Eukaryota</taxon>
        <taxon>Fungi</taxon>
        <taxon>Dikarya</taxon>
        <taxon>Ascomycota</taxon>
        <taxon>Pezizomycotina</taxon>
        <taxon>Eurotiomycetes</taxon>
        <taxon>Eurotiomycetidae</taxon>
        <taxon>Onygenales</taxon>
        <taxon>Arthrodermataceae</taxon>
        <taxon>Microsporum</taxon>
    </lineage>
</organism>
<evidence type="ECO:0000256" key="4">
    <source>
        <dbReference type="ARBA" id="ARBA00023242"/>
    </source>
</evidence>
<evidence type="ECO:0000256" key="2">
    <source>
        <dbReference type="ARBA" id="ARBA00023125"/>
    </source>
</evidence>
<dbReference type="RefSeq" id="XP_002846973.1">
    <property type="nucleotide sequence ID" value="XM_002846927.1"/>
</dbReference>
<dbReference type="GO" id="GO:0000981">
    <property type="term" value="F:DNA-binding transcription factor activity, RNA polymerase II-specific"/>
    <property type="evidence" value="ECO:0007669"/>
    <property type="project" value="InterPro"/>
</dbReference>
<dbReference type="VEuPathDB" id="FungiDB:MCYG_04710"/>
<dbReference type="PANTHER" id="PTHR38111:SF11">
    <property type="entry name" value="TRANSCRIPTION FACTOR DOMAIN-CONTAINING PROTEIN-RELATED"/>
    <property type="match status" value="1"/>
</dbReference>
<dbReference type="HOGENOM" id="CLU_019524_3_0_1"/>
<evidence type="ECO:0000256" key="1">
    <source>
        <dbReference type="ARBA" id="ARBA00023015"/>
    </source>
</evidence>
<dbReference type="OrthoDB" id="4314040at2759"/>
<dbReference type="Proteomes" id="UP000002035">
    <property type="component" value="Unassembled WGS sequence"/>
</dbReference>
<keyword evidence="3" id="KW-0804">Transcription</keyword>
<dbReference type="STRING" id="554155.C5FP38"/>
<evidence type="ECO:0000256" key="3">
    <source>
        <dbReference type="ARBA" id="ARBA00023163"/>
    </source>
</evidence>
<dbReference type="OMA" id="WAVTADP"/>
<evidence type="ECO:0000313" key="7">
    <source>
        <dbReference type="Proteomes" id="UP000002035"/>
    </source>
</evidence>
<protein>
    <recommendedName>
        <fullName evidence="5">Zn(2)-C6 fungal-type domain-containing protein</fullName>
    </recommendedName>
</protein>
<dbReference type="SMART" id="SM00066">
    <property type="entry name" value="GAL4"/>
    <property type="match status" value="1"/>
</dbReference>
<gene>
    <name evidence="6" type="ORF">MCYG_04710</name>
</gene>
<sequence length="460" mass="50835">MPGVPSGRGCDACRKQKKKCDQGKPSCARCTRLNIPCIGAGQQRYKFKEETFIQNGQSKSLTARKKPVAIQFPNFEAITFVEEIPRVPVNGLTELRNGFIETMKPTTDLRYNLAWSFGGFLVDIPRRLGINEALDSAVQVLVDSHTAYCAGLGVTSKVLVGYSRALRVLSSYLDDPVKARASETLCSVMVLLMCQRFIGVTEGDFTGHCEGAAQLLKARRYYDPNDEFESKLVLSLRGPVIFEGLLNQKIQFTAEEWKVLVENHLDGVTPEGRMMRCVAKVPSLLRRARKIRTDGGTDETLLADAMAAYQTAKGAADELRTKYKNAQFPSKGEFSFKDPIVMAHSFYQRSFGLSLTVVIICSCVVNGIDPGNTEIVEPSVYIDEILEIAGSATIYRPLGASFVPLCLMMAWVGTGDRATRNTIEAALKEYEQDYAPGQAVSLTPKVEKISRQLRLIDLNV</sequence>
<dbReference type="EMBL" id="DS995704">
    <property type="protein sequence ID" value="EEQ31891.1"/>
    <property type="molecule type" value="Genomic_DNA"/>
</dbReference>
<dbReference type="PANTHER" id="PTHR38111">
    <property type="entry name" value="ZN(2)-C6 FUNGAL-TYPE DOMAIN-CONTAINING PROTEIN-RELATED"/>
    <property type="match status" value="1"/>
</dbReference>
<dbReference type="AlphaFoldDB" id="C5FP38"/>
<keyword evidence="7" id="KW-1185">Reference proteome</keyword>
<dbReference type="Gene3D" id="4.10.240.10">
    <property type="entry name" value="Zn(2)-C6 fungal-type DNA-binding domain"/>
    <property type="match status" value="1"/>
</dbReference>
<proteinExistence type="predicted"/>
<name>C5FP38_ARTOC</name>
<dbReference type="PROSITE" id="PS50048">
    <property type="entry name" value="ZN2_CY6_FUNGAL_2"/>
    <property type="match status" value="1"/>
</dbReference>
<accession>C5FP38</accession>
<dbReference type="InterPro" id="IPR053178">
    <property type="entry name" value="Osmoadaptation_assoc"/>
</dbReference>
<dbReference type="CDD" id="cd00067">
    <property type="entry name" value="GAL4"/>
    <property type="match status" value="1"/>
</dbReference>
<dbReference type="GO" id="GO:0008270">
    <property type="term" value="F:zinc ion binding"/>
    <property type="evidence" value="ECO:0007669"/>
    <property type="project" value="InterPro"/>
</dbReference>